<dbReference type="RefSeq" id="WP_153344400.1">
    <property type="nucleotide sequence ID" value="NZ_WIVE01000035.1"/>
</dbReference>
<dbReference type="EMBL" id="WIVE01000035">
    <property type="protein sequence ID" value="MQX37177.1"/>
    <property type="molecule type" value="Genomic_DNA"/>
</dbReference>
<sequence length="240" mass="25126">MSHDQRPAEAGGLRAMTRAARDRLARALGGRSRHDGATADDADQAADPSPGRRGQWHFPPDETWGPRVSVAATARRTDPGTPALADPDPPLDFGGGAADADAVDWEIVAPFAALEMATQRAGLDPNAVRRTGPDDDPAAEASVPFPSAFCTDPVVFLGILAVLVRATPHVRLFRVRPGAGDGADAALVKVFPEPGAETLAVLVAFHPDAAEQVRATTRMVADALAHLEVRTEEGDGRTAL</sequence>
<evidence type="ECO:0000256" key="1">
    <source>
        <dbReference type="SAM" id="MobiDB-lite"/>
    </source>
</evidence>
<evidence type="ECO:0000313" key="2">
    <source>
        <dbReference type="EMBL" id="MQX37177.1"/>
    </source>
</evidence>
<keyword evidence="3" id="KW-1185">Reference proteome</keyword>
<name>A0A7X2D505_9PROT</name>
<organism evidence="2 3">
    <name type="scientific">Roseospira navarrensis</name>
    <dbReference type="NCBI Taxonomy" id="140058"/>
    <lineage>
        <taxon>Bacteria</taxon>
        <taxon>Pseudomonadati</taxon>
        <taxon>Pseudomonadota</taxon>
        <taxon>Alphaproteobacteria</taxon>
        <taxon>Rhodospirillales</taxon>
        <taxon>Rhodospirillaceae</taxon>
        <taxon>Roseospira</taxon>
    </lineage>
</organism>
<reference evidence="2 3" key="1">
    <citation type="submission" date="2019-10" db="EMBL/GenBank/DDBJ databases">
        <title>Draft whole-genome sequence of the purple nonsulfur photosynthetic bacterium Roseospira navarrensis DSM 15114.</title>
        <authorList>
            <person name="Kyndt J.A."/>
            <person name="Meyer T.E."/>
        </authorList>
    </citation>
    <scope>NUCLEOTIDE SEQUENCE [LARGE SCALE GENOMIC DNA]</scope>
    <source>
        <strain evidence="2 3">DSM 15114</strain>
    </source>
</reference>
<comment type="caution">
    <text evidence="2">The sequence shown here is derived from an EMBL/GenBank/DDBJ whole genome shotgun (WGS) entry which is preliminary data.</text>
</comment>
<dbReference type="Proteomes" id="UP000434582">
    <property type="component" value="Unassembled WGS sequence"/>
</dbReference>
<evidence type="ECO:0000313" key="3">
    <source>
        <dbReference type="Proteomes" id="UP000434582"/>
    </source>
</evidence>
<protein>
    <submittedName>
        <fullName evidence="2">Uncharacterized protein</fullName>
    </submittedName>
</protein>
<proteinExistence type="predicted"/>
<dbReference type="AlphaFoldDB" id="A0A7X2D505"/>
<accession>A0A7X2D505</accession>
<gene>
    <name evidence="2" type="ORF">GHC57_11665</name>
</gene>
<dbReference type="OrthoDB" id="7365774at2"/>
<feature type="region of interest" description="Disordered" evidence="1">
    <location>
        <begin position="1"/>
        <end position="66"/>
    </location>
</feature>